<evidence type="ECO:0000313" key="3">
    <source>
        <dbReference type="Proteomes" id="UP000279236"/>
    </source>
</evidence>
<dbReference type="OrthoDB" id="2443686at2759"/>
<dbReference type="AlphaFoldDB" id="A0A427XSF1"/>
<protein>
    <submittedName>
        <fullName evidence="2">Uncharacterized protein</fullName>
    </submittedName>
</protein>
<accession>A0A427XSF1</accession>
<reference evidence="2 3" key="1">
    <citation type="submission" date="2018-11" db="EMBL/GenBank/DDBJ databases">
        <title>Genome sequence of Apiotrichum porosum DSM 27194.</title>
        <authorList>
            <person name="Aliyu H."/>
            <person name="Gorte O."/>
            <person name="Ochsenreither K."/>
        </authorList>
    </citation>
    <scope>NUCLEOTIDE SEQUENCE [LARGE SCALE GENOMIC DNA]</scope>
    <source>
        <strain evidence="2 3">DSM 27194</strain>
    </source>
</reference>
<dbReference type="GeneID" id="39592590"/>
<sequence length="118" mass="12372">MKFALIAITLASLVVAVPFTPEEIRAGAAARIGSRDAGVVEEGHTMRSLDDMSNADVMKRACSYNTPCNCSGLKAGLFCGDGVLGCTRGLVYQCSTDGHTTCVYGPRNSCKKCNALSC</sequence>
<gene>
    <name evidence="2" type="ORF">EHS24_008047</name>
</gene>
<name>A0A427XSF1_9TREE</name>
<dbReference type="Proteomes" id="UP000279236">
    <property type="component" value="Unassembled WGS sequence"/>
</dbReference>
<feature type="chain" id="PRO_5019461025" evidence="1">
    <location>
        <begin position="17"/>
        <end position="118"/>
    </location>
</feature>
<evidence type="ECO:0000256" key="1">
    <source>
        <dbReference type="SAM" id="SignalP"/>
    </source>
</evidence>
<dbReference type="RefSeq" id="XP_028476307.1">
    <property type="nucleotide sequence ID" value="XM_028623374.1"/>
</dbReference>
<dbReference type="EMBL" id="RSCE01000006">
    <property type="protein sequence ID" value="RSH81852.1"/>
    <property type="molecule type" value="Genomic_DNA"/>
</dbReference>
<comment type="caution">
    <text evidence="2">The sequence shown here is derived from an EMBL/GenBank/DDBJ whole genome shotgun (WGS) entry which is preliminary data.</text>
</comment>
<feature type="signal peptide" evidence="1">
    <location>
        <begin position="1"/>
        <end position="16"/>
    </location>
</feature>
<organism evidence="2 3">
    <name type="scientific">Apiotrichum porosum</name>
    <dbReference type="NCBI Taxonomy" id="105984"/>
    <lineage>
        <taxon>Eukaryota</taxon>
        <taxon>Fungi</taxon>
        <taxon>Dikarya</taxon>
        <taxon>Basidiomycota</taxon>
        <taxon>Agaricomycotina</taxon>
        <taxon>Tremellomycetes</taxon>
        <taxon>Trichosporonales</taxon>
        <taxon>Trichosporonaceae</taxon>
        <taxon>Apiotrichum</taxon>
    </lineage>
</organism>
<keyword evidence="3" id="KW-1185">Reference proteome</keyword>
<proteinExistence type="predicted"/>
<keyword evidence="1" id="KW-0732">Signal</keyword>
<evidence type="ECO:0000313" key="2">
    <source>
        <dbReference type="EMBL" id="RSH81852.1"/>
    </source>
</evidence>